<evidence type="ECO:0000313" key="8">
    <source>
        <dbReference type="Proteomes" id="UP000282656"/>
    </source>
</evidence>
<evidence type="ECO:0000256" key="2">
    <source>
        <dbReference type="ARBA" id="ARBA00022670"/>
    </source>
</evidence>
<comment type="caution">
    <text evidence="7">The sequence shown here is derived from an EMBL/GenBank/DDBJ whole genome shotgun (WGS) entry which is preliminary data.</text>
</comment>
<dbReference type="InterPro" id="IPR036852">
    <property type="entry name" value="Peptidase_S8/S53_dom_sf"/>
</dbReference>
<dbReference type="InterPro" id="IPR000209">
    <property type="entry name" value="Peptidase_S8/S53_dom"/>
</dbReference>
<dbReference type="CDD" id="cd00306">
    <property type="entry name" value="Peptidases_S8_S53"/>
    <property type="match status" value="1"/>
</dbReference>
<organism evidence="7 8">
    <name type="scientific">Corallococcus interemptor</name>
    <dbReference type="NCBI Taxonomy" id="2316720"/>
    <lineage>
        <taxon>Bacteria</taxon>
        <taxon>Pseudomonadati</taxon>
        <taxon>Myxococcota</taxon>
        <taxon>Myxococcia</taxon>
        <taxon>Myxococcales</taxon>
        <taxon>Cystobacterineae</taxon>
        <taxon>Myxococcaceae</taxon>
        <taxon>Corallococcus</taxon>
    </lineage>
</organism>
<keyword evidence="4" id="KW-0720">Serine protease</keyword>
<evidence type="ECO:0000256" key="1">
    <source>
        <dbReference type="ARBA" id="ARBA00011073"/>
    </source>
</evidence>
<dbReference type="OrthoDB" id="5501616at2"/>
<dbReference type="Pfam" id="PF00082">
    <property type="entry name" value="Peptidase_S8"/>
    <property type="match status" value="1"/>
</dbReference>
<dbReference type="GO" id="GO:0004252">
    <property type="term" value="F:serine-type endopeptidase activity"/>
    <property type="evidence" value="ECO:0007669"/>
    <property type="project" value="InterPro"/>
</dbReference>
<dbReference type="Gene3D" id="3.40.50.200">
    <property type="entry name" value="Peptidase S8/S53 domain"/>
    <property type="match status" value="1"/>
</dbReference>
<dbReference type="EMBL" id="RAWM01000097">
    <property type="protein sequence ID" value="RKH63436.1"/>
    <property type="molecule type" value="Genomic_DNA"/>
</dbReference>
<keyword evidence="2" id="KW-0645">Protease</keyword>
<comment type="caution">
    <text evidence="5">Lacks conserved residue(s) required for the propagation of feature annotation.</text>
</comment>
<evidence type="ECO:0000256" key="4">
    <source>
        <dbReference type="ARBA" id="ARBA00022825"/>
    </source>
</evidence>
<keyword evidence="3" id="KW-0378">Hydrolase</keyword>
<name>A0A3A8Q3Y5_9BACT</name>
<dbReference type="InterPro" id="IPR050131">
    <property type="entry name" value="Peptidase_S8_subtilisin-like"/>
</dbReference>
<evidence type="ECO:0000256" key="3">
    <source>
        <dbReference type="ARBA" id="ARBA00022801"/>
    </source>
</evidence>
<gene>
    <name evidence="7" type="ORF">D7X96_27870</name>
</gene>
<dbReference type="RefSeq" id="WP_121771141.1">
    <property type="nucleotide sequence ID" value="NZ_RAWM01000097.1"/>
</dbReference>
<dbReference type="Proteomes" id="UP000282656">
    <property type="component" value="Unassembled WGS sequence"/>
</dbReference>
<protein>
    <recommendedName>
        <fullName evidence="6">Peptidase S8/S53 domain-containing protein</fullName>
    </recommendedName>
</protein>
<dbReference type="PROSITE" id="PS51892">
    <property type="entry name" value="SUBTILASE"/>
    <property type="match status" value="1"/>
</dbReference>
<dbReference type="SUPFAM" id="SSF52743">
    <property type="entry name" value="Subtilisin-like"/>
    <property type="match status" value="1"/>
</dbReference>
<accession>A0A3A8Q3Y5</accession>
<dbReference type="PANTHER" id="PTHR43806:SF11">
    <property type="entry name" value="CEREVISIN-RELATED"/>
    <property type="match status" value="1"/>
</dbReference>
<evidence type="ECO:0000259" key="6">
    <source>
        <dbReference type="Pfam" id="PF00082"/>
    </source>
</evidence>
<comment type="similarity">
    <text evidence="1 5">Belongs to the peptidase S8 family.</text>
</comment>
<dbReference type="PANTHER" id="PTHR43806">
    <property type="entry name" value="PEPTIDASE S8"/>
    <property type="match status" value="1"/>
</dbReference>
<dbReference type="GO" id="GO:0006508">
    <property type="term" value="P:proteolysis"/>
    <property type="evidence" value="ECO:0007669"/>
    <property type="project" value="UniProtKB-KW"/>
</dbReference>
<reference evidence="8" key="1">
    <citation type="submission" date="2018-09" db="EMBL/GenBank/DDBJ databases">
        <authorList>
            <person name="Livingstone P.G."/>
            <person name="Whitworth D.E."/>
        </authorList>
    </citation>
    <scope>NUCLEOTIDE SEQUENCE [LARGE SCALE GENOMIC DNA]</scope>
    <source>
        <strain evidence="8">AB047A</strain>
    </source>
</reference>
<dbReference type="AlphaFoldDB" id="A0A3A8Q3Y5"/>
<sequence>MKVAIVDSGVSVGFLRGEGLSLSGAASFTVDREARRLESRVYSREELAAWRDGACALDDLEDAHGHGTAVLSILAEQGRRPGVDVEWYVARVLDGRMRGDSLCLLEALEWLTQDVRPDVINLSLGTVGRAFEAPLTALLERAVEQGSLVLCAAGPVSGLPSGLPSVVTVADAAMAHALRKGDIVDHVEAAATVRLYADGAFHERPLTSSYACALAAARVLREGCPPGWRHVTASRRTR</sequence>
<feature type="domain" description="Peptidase S8/S53" evidence="6">
    <location>
        <begin position="2"/>
        <end position="165"/>
    </location>
</feature>
<evidence type="ECO:0000313" key="7">
    <source>
        <dbReference type="EMBL" id="RKH63436.1"/>
    </source>
</evidence>
<evidence type="ECO:0000256" key="5">
    <source>
        <dbReference type="PROSITE-ProRule" id="PRU01240"/>
    </source>
</evidence>
<keyword evidence="8" id="KW-1185">Reference proteome</keyword>
<proteinExistence type="inferred from homology"/>